<keyword evidence="2" id="KW-1185">Reference proteome</keyword>
<dbReference type="RefSeq" id="WP_143315802.1">
    <property type="nucleotide sequence ID" value="NZ_JACSRA010000015.1"/>
</dbReference>
<dbReference type="EMBL" id="JACSRA010000015">
    <property type="protein sequence ID" value="MBD7911800.1"/>
    <property type="molecule type" value="Genomic_DNA"/>
</dbReference>
<organism evidence="1 2">
    <name type="scientific">Clostridium cibarium</name>
    <dbReference type="NCBI Taxonomy" id="2762247"/>
    <lineage>
        <taxon>Bacteria</taxon>
        <taxon>Bacillati</taxon>
        <taxon>Bacillota</taxon>
        <taxon>Clostridia</taxon>
        <taxon>Eubacteriales</taxon>
        <taxon>Clostridiaceae</taxon>
        <taxon>Clostridium</taxon>
    </lineage>
</organism>
<sequence length="69" mass="8088">MGRYKKAYAERLVSKYVDEIEREKKQIIKNFQDMDLDNADVKNDFALIVNSMVQKCDSLISEISSYSFD</sequence>
<evidence type="ECO:0000313" key="1">
    <source>
        <dbReference type="EMBL" id="MBD7911800.1"/>
    </source>
</evidence>
<protein>
    <submittedName>
        <fullName evidence="1">Uncharacterized protein</fullName>
    </submittedName>
</protein>
<proteinExistence type="predicted"/>
<dbReference type="Proteomes" id="UP000627781">
    <property type="component" value="Unassembled WGS sequence"/>
</dbReference>
<accession>A0ABR8PUJ8</accession>
<evidence type="ECO:0000313" key="2">
    <source>
        <dbReference type="Proteomes" id="UP000627781"/>
    </source>
</evidence>
<comment type="caution">
    <text evidence="1">The sequence shown here is derived from an EMBL/GenBank/DDBJ whole genome shotgun (WGS) entry which is preliminary data.</text>
</comment>
<reference evidence="1 2" key="1">
    <citation type="submission" date="2020-08" db="EMBL/GenBank/DDBJ databases">
        <title>A Genomic Blueprint of the Chicken Gut Microbiome.</title>
        <authorList>
            <person name="Gilroy R."/>
            <person name="Ravi A."/>
            <person name="Getino M."/>
            <person name="Pursley I."/>
            <person name="Horton D.L."/>
            <person name="Alikhan N.-F."/>
            <person name="Baker D."/>
            <person name="Gharbi K."/>
            <person name="Hall N."/>
            <person name="Watson M."/>
            <person name="Adriaenssens E.M."/>
            <person name="Foster-Nyarko E."/>
            <person name="Jarju S."/>
            <person name="Secka A."/>
            <person name="Antonio M."/>
            <person name="Oren A."/>
            <person name="Chaudhuri R."/>
            <person name="La Ragione R.M."/>
            <person name="Hildebrand F."/>
            <person name="Pallen M.J."/>
        </authorList>
    </citation>
    <scope>NUCLEOTIDE SEQUENCE [LARGE SCALE GENOMIC DNA]</scope>
    <source>
        <strain evidence="1 2">Sa3CVN1</strain>
    </source>
</reference>
<name>A0ABR8PUJ8_9CLOT</name>
<gene>
    <name evidence="1" type="ORF">H9661_10560</name>
</gene>